<dbReference type="EMBL" id="QZEY01000009">
    <property type="protein sequence ID" value="RJL30457.1"/>
    <property type="molecule type" value="Genomic_DNA"/>
</dbReference>
<feature type="compositionally biased region" description="Basic and acidic residues" evidence="2">
    <location>
        <begin position="110"/>
        <end position="131"/>
    </location>
</feature>
<sequence>MDSKRALAVDGRRVLGAAVVVFTVSACSIVPTRGPITPEQHQISAGKLSQPHVRVIAEPPRPGATPKQIVDGFRVAMANFDDDHKLARQYLAEPLASSWDPRAGATVFEEKQLTGAEDPAKGRRPSSDQRDVTLQGTTLGTLGPDGRYQAADAPGGSAGGKVGGKRERISSQTFGLVRVGGEWRINRVPHQGLLLTAEDFARAYQQVDLFFFDRAQDVLVTDPVHLPIRPGEDRAAAVVRRLLKGPTDWLRGAAVSGIPDGTRLSELLVDDANKIRVNLTAEAAEAETNAERLRALAAQLAWTIQTNLPEIKQVSILIGGVVVAVNNSSIVQRDQFGDFDPAGIKATAHGYYVAKDGRLHGITDGKGQAVPIAPGAPRRKLVQPALRSDEQALAWLDGKSRVVVGDLKGQVQARTWLTGTDFTAPSWDRDGKVWAVDRLGGGRSRVMRGTAQGPLPVLAPELENTHVKELRVSRDGCRAAVIYEEGGETHVKIGVITRDGDTVQLGRLRPLGIPDEAKVTDVAWQDGGHLLVLKGERSGAELLRVPIAGPDFVRITPVSSIDGIAAASKDSILANTDNGKILLYDGQTQTWSTDLGVGDYPMFPLG</sequence>
<proteinExistence type="predicted"/>
<dbReference type="SUPFAM" id="SSF82171">
    <property type="entry name" value="DPP6 N-terminal domain-like"/>
    <property type="match status" value="1"/>
</dbReference>
<dbReference type="Pfam" id="PF10647">
    <property type="entry name" value="Gmad1"/>
    <property type="match status" value="1"/>
</dbReference>
<evidence type="ECO:0000313" key="4">
    <source>
        <dbReference type="EMBL" id="RJL30457.1"/>
    </source>
</evidence>
<dbReference type="Pfam" id="PF25976">
    <property type="entry name" value="LpqB_N"/>
    <property type="match status" value="1"/>
</dbReference>
<dbReference type="OrthoDB" id="3226781at2"/>
<keyword evidence="5" id="KW-1185">Reference proteome</keyword>
<feature type="compositionally biased region" description="Low complexity" evidence="2">
    <location>
        <begin position="133"/>
        <end position="142"/>
    </location>
</feature>
<dbReference type="InterPro" id="IPR011042">
    <property type="entry name" value="6-blade_b-propeller_TolB-like"/>
</dbReference>
<dbReference type="Pfam" id="PF10646">
    <property type="entry name" value="Germane"/>
    <property type="match status" value="1"/>
</dbReference>
<evidence type="ECO:0000313" key="5">
    <source>
        <dbReference type="Proteomes" id="UP000265768"/>
    </source>
</evidence>
<feature type="domain" description="GerMN" evidence="3">
    <location>
        <begin position="235"/>
        <end position="327"/>
    </location>
</feature>
<protein>
    <recommendedName>
        <fullName evidence="3">GerMN domain-containing protein</fullName>
    </recommendedName>
</protein>
<organism evidence="4 5">
    <name type="scientific">Bailinhaonella thermotolerans</name>
    <dbReference type="NCBI Taxonomy" id="1070861"/>
    <lineage>
        <taxon>Bacteria</taxon>
        <taxon>Bacillati</taxon>
        <taxon>Actinomycetota</taxon>
        <taxon>Actinomycetes</taxon>
        <taxon>Streptosporangiales</taxon>
        <taxon>Streptosporangiaceae</taxon>
        <taxon>Bailinhaonella</taxon>
    </lineage>
</organism>
<gene>
    <name evidence="4" type="ORF">D5H75_23100</name>
</gene>
<comment type="caution">
    <text evidence="4">The sequence shown here is derived from an EMBL/GenBank/DDBJ whole genome shotgun (WGS) entry which is preliminary data.</text>
</comment>
<keyword evidence="1" id="KW-0175">Coiled coil</keyword>
<dbReference type="InterPro" id="IPR018910">
    <property type="entry name" value="LpqB_C"/>
</dbReference>
<accession>A0A3A4AX10</accession>
<dbReference type="InterPro" id="IPR019606">
    <property type="entry name" value="GerMN"/>
</dbReference>
<dbReference type="AlphaFoldDB" id="A0A3A4AX10"/>
<name>A0A3A4AX10_9ACTN</name>
<dbReference type="SMART" id="SM00909">
    <property type="entry name" value="Germane"/>
    <property type="match status" value="1"/>
</dbReference>
<dbReference type="Gene3D" id="2.120.10.30">
    <property type="entry name" value="TolB, C-terminal domain"/>
    <property type="match status" value="1"/>
</dbReference>
<evidence type="ECO:0000259" key="3">
    <source>
        <dbReference type="SMART" id="SM00909"/>
    </source>
</evidence>
<evidence type="ECO:0000256" key="1">
    <source>
        <dbReference type="SAM" id="Coils"/>
    </source>
</evidence>
<evidence type="ECO:0000256" key="2">
    <source>
        <dbReference type="SAM" id="MobiDB-lite"/>
    </source>
</evidence>
<feature type="region of interest" description="Disordered" evidence="2">
    <location>
        <begin position="110"/>
        <end position="165"/>
    </location>
</feature>
<reference evidence="4 5" key="1">
    <citation type="submission" date="2018-09" db="EMBL/GenBank/DDBJ databases">
        <title>YIM 75507 draft genome.</title>
        <authorList>
            <person name="Tang S."/>
            <person name="Feng Y."/>
        </authorList>
    </citation>
    <scope>NUCLEOTIDE SEQUENCE [LARGE SCALE GENOMIC DNA]</scope>
    <source>
        <strain evidence="4 5">YIM 75507</strain>
    </source>
</reference>
<dbReference type="InterPro" id="IPR059026">
    <property type="entry name" value="LpqB_N"/>
</dbReference>
<dbReference type="Proteomes" id="UP000265768">
    <property type="component" value="Unassembled WGS sequence"/>
</dbReference>
<feature type="coiled-coil region" evidence="1">
    <location>
        <begin position="269"/>
        <end position="296"/>
    </location>
</feature>
<dbReference type="RefSeq" id="WP_119928605.1">
    <property type="nucleotide sequence ID" value="NZ_QZEY01000009.1"/>
</dbReference>
<dbReference type="PROSITE" id="PS51257">
    <property type="entry name" value="PROKAR_LIPOPROTEIN"/>
    <property type="match status" value="1"/>
</dbReference>